<evidence type="ECO:0000313" key="2">
    <source>
        <dbReference type="Proteomes" id="UP000070394"/>
    </source>
</evidence>
<sequence>MLLDAERYESVIEYGKDAVTKINEGNLKEGFESADKGWSAFPESGAKWNQGYGYAKSFFNKAVENKDLVNAKIWLERMTENNDNLHNFDEELEHMKGKYAYESGELDKAFEIWQKLVKIKSVSYRYFEYDDPKYKEFYKSRK</sequence>
<name>A0A133ZYZ2_9FIRM</name>
<dbReference type="OrthoDB" id="1551390at2"/>
<dbReference type="PATRIC" id="fig|467210.3.peg.432"/>
<reference evidence="2" key="1">
    <citation type="submission" date="2016-01" db="EMBL/GenBank/DDBJ databases">
        <authorList>
            <person name="Mitreva M."/>
            <person name="Pepin K.H."/>
            <person name="Mihindukulasuriya K.A."/>
            <person name="Fulton R."/>
            <person name="Fronick C."/>
            <person name="O'Laughlin M."/>
            <person name="Miner T."/>
            <person name="Herter B."/>
            <person name="Rosa B.A."/>
            <person name="Cordes M."/>
            <person name="Tomlinson C."/>
            <person name="Wollam A."/>
            <person name="Palsikar V.B."/>
            <person name="Mardis E.R."/>
            <person name="Wilson R.K."/>
        </authorList>
    </citation>
    <scope>NUCLEOTIDE SEQUENCE [LARGE SCALE GENOMIC DNA]</scope>
    <source>
        <strain evidence="2">DNF00896</strain>
    </source>
</reference>
<dbReference type="AlphaFoldDB" id="A0A133ZYZ2"/>
<protein>
    <recommendedName>
        <fullName evidence="3">Tetratricopeptide repeat protein</fullName>
    </recommendedName>
</protein>
<evidence type="ECO:0008006" key="3">
    <source>
        <dbReference type="Google" id="ProtNLM"/>
    </source>
</evidence>
<accession>A0A133ZYZ2</accession>
<evidence type="ECO:0000313" key="1">
    <source>
        <dbReference type="EMBL" id="KXB60656.1"/>
    </source>
</evidence>
<organism evidence="1 2">
    <name type="scientific">Lachnoanaerobaculum saburreum</name>
    <dbReference type="NCBI Taxonomy" id="467210"/>
    <lineage>
        <taxon>Bacteria</taxon>
        <taxon>Bacillati</taxon>
        <taxon>Bacillota</taxon>
        <taxon>Clostridia</taxon>
        <taxon>Lachnospirales</taxon>
        <taxon>Lachnospiraceae</taxon>
        <taxon>Lachnoanaerobaculum</taxon>
    </lineage>
</organism>
<proteinExistence type="predicted"/>
<dbReference type="EMBL" id="LSDA01000011">
    <property type="protein sequence ID" value="KXB60656.1"/>
    <property type="molecule type" value="Genomic_DNA"/>
</dbReference>
<gene>
    <name evidence="1" type="ORF">HMPREF1866_00437</name>
</gene>
<dbReference type="STRING" id="467210.HMPREF1866_00437"/>
<dbReference type="Proteomes" id="UP000070394">
    <property type="component" value="Unassembled WGS sequence"/>
</dbReference>
<keyword evidence="2" id="KW-1185">Reference proteome</keyword>
<dbReference type="RefSeq" id="WP_060930400.1">
    <property type="nucleotide sequence ID" value="NZ_KQ959775.1"/>
</dbReference>
<comment type="caution">
    <text evidence="1">The sequence shown here is derived from an EMBL/GenBank/DDBJ whole genome shotgun (WGS) entry which is preliminary data.</text>
</comment>